<dbReference type="GO" id="GO:0061138">
    <property type="term" value="P:morphogenesis of a branching epithelium"/>
    <property type="evidence" value="ECO:0007669"/>
    <property type="project" value="InterPro"/>
</dbReference>
<reference evidence="2" key="1">
    <citation type="submission" date="2023-03" db="EMBL/GenBank/DDBJ databases">
        <title>Chromosome-level genomes of two armyworms, Mythimna separata and Mythimna loreyi, provide insights into the biosynthesis and reception of sex pheromones.</title>
        <authorList>
            <person name="Zhao H."/>
        </authorList>
    </citation>
    <scope>NUCLEOTIDE SEQUENCE</scope>
    <source>
        <strain evidence="2">BeijingLab</strain>
        <tissue evidence="2">Pupa</tissue>
    </source>
</reference>
<dbReference type="EMBL" id="JARGEI010000028">
    <property type="protein sequence ID" value="KAJ8706914.1"/>
    <property type="molecule type" value="Genomic_DNA"/>
</dbReference>
<dbReference type="PANTHER" id="PTHR16064">
    <property type="entry name" value="BTB POZ DOMAIN CONTAINING 7"/>
    <property type="match status" value="1"/>
</dbReference>
<evidence type="ECO:0000256" key="1">
    <source>
        <dbReference type="SAM" id="MobiDB-lite"/>
    </source>
</evidence>
<feature type="compositionally biased region" description="Pro residues" evidence="1">
    <location>
        <begin position="571"/>
        <end position="580"/>
    </location>
</feature>
<sequence length="614" mass="64766">MPQRGESTSCGLSEALSSPFLQASEPQALRALLRWAACAMPQRESNMVWSRAQSVGRRGCRRRDAGDAALRDALAPLAPLLRLEHLPPDHDLLQQVVRRGIVAGAAGERAGAADAWLGRGSYRPPRCFLPYLDEIKALLEDQAVPEAELARARRERYLQRIPDTLYMVAAGRVGARSPRSSSPTSSLAGAARACVSPRVLAGLRARARHLRAAPPARRAAALHDNDTLTVYKQIALRAVREMSLPDACAELLIAELDSDRERDAEQWECGADRQADSVRVWCVDEQPGHECCRSLGGSGSVRCASTGSLRAQHAASGDTSRAGTCRREGGSRSADAAQHRQSVSSSSSRLSGAACSGGSSTARLSAAVPDVAMAPNANTHLLTARDYFRHAPHREYSGGGVLQLDLGDGATHTPRPGSRAQRAGTAQSSRQQREHTPAMSCLRSRADEDELRAAIELSVIRAYSSSRPPLGAAPLGAAPLLLGGAARAPPPAPSAPPAPRAAATLPADRTQHALHATNSARGRASASPQRLSERSTPTPQHAASRRLGYPGRASGAPGGSGGPGGAGPSRSPSPSPAPSEPPHERLFRQQAPHSHYRLEASYSGSSSGSRHTYA</sequence>
<keyword evidence="3" id="KW-1185">Reference proteome</keyword>
<feature type="compositionally biased region" description="Low complexity" evidence="1">
    <location>
        <begin position="342"/>
        <end position="355"/>
    </location>
</feature>
<name>A0AAD7Y9M3_MYTSE</name>
<feature type="compositionally biased region" description="Polar residues" evidence="1">
    <location>
        <begin position="516"/>
        <end position="541"/>
    </location>
</feature>
<comment type="caution">
    <text evidence="2">The sequence shown here is derived from an EMBL/GenBank/DDBJ whole genome shotgun (WGS) entry which is preliminary data.</text>
</comment>
<dbReference type="InterPro" id="IPR042345">
    <property type="entry name" value="Btbd7"/>
</dbReference>
<feature type="compositionally biased region" description="Low complexity" evidence="1">
    <location>
        <begin position="601"/>
        <end position="614"/>
    </location>
</feature>
<dbReference type="PANTHER" id="PTHR16064:SF3">
    <property type="entry name" value="BTB_POZ DOMAIN-CONTAINING PROTEIN 7"/>
    <property type="match status" value="1"/>
</dbReference>
<organism evidence="2 3">
    <name type="scientific">Mythimna separata</name>
    <name type="common">Oriental armyworm</name>
    <name type="synonym">Pseudaletia separata</name>
    <dbReference type="NCBI Taxonomy" id="271217"/>
    <lineage>
        <taxon>Eukaryota</taxon>
        <taxon>Metazoa</taxon>
        <taxon>Ecdysozoa</taxon>
        <taxon>Arthropoda</taxon>
        <taxon>Hexapoda</taxon>
        <taxon>Insecta</taxon>
        <taxon>Pterygota</taxon>
        <taxon>Neoptera</taxon>
        <taxon>Endopterygota</taxon>
        <taxon>Lepidoptera</taxon>
        <taxon>Glossata</taxon>
        <taxon>Ditrysia</taxon>
        <taxon>Noctuoidea</taxon>
        <taxon>Noctuidae</taxon>
        <taxon>Noctuinae</taxon>
        <taxon>Hadenini</taxon>
        <taxon>Mythimna</taxon>
    </lineage>
</organism>
<accession>A0AAD7Y9M3</accession>
<feature type="region of interest" description="Disordered" evidence="1">
    <location>
        <begin position="516"/>
        <end position="614"/>
    </location>
</feature>
<evidence type="ECO:0000313" key="3">
    <source>
        <dbReference type="Proteomes" id="UP001231518"/>
    </source>
</evidence>
<proteinExistence type="predicted"/>
<feature type="region of interest" description="Disordered" evidence="1">
    <location>
        <begin position="399"/>
        <end position="445"/>
    </location>
</feature>
<dbReference type="AlphaFoldDB" id="A0AAD7Y9M3"/>
<gene>
    <name evidence="2" type="ORF">PYW07_012992</name>
</gene>
<feature type="compositionally biased region" description="Gly residues" evidence="1">
    <location>
        <begin position="556"/>
        <end position="567"/>
    </location>
</feature>
<dbReference type="Proteomes" id="UP001231518">
    <property type="component" value="Chromosome 30"/>
</dbReference>
<protein>
    <submittedName>
        <fullName evidence="2">Uncharacterized protein</fullName>
    </submittedName>
</protein>
<evidence type="ECO:0000313" key="2">
    <source>
        <dbReference type="EMBL" id="KAJ8706914.1"/>
    </source>
</evidence>
<feature type="region of interest" description="Disordered" evidence="1">
    <location>
        <begin position="311"/>
        <end position="355"/>
    </location>
</feature>